<name>A0A448XMG1_9PLAT</name>
<protein>
    <submittedName>
        <fullName evidence="1">Uncharacterized protein</fullName>
    </submittedName>
</protein>
<dbReference type="Proteomes" id="UP000784294">
    <property type="component" value="Unassembled WGS sequence"/>
</dbReference>
<gene>
    <name evidence="1" type="ORF">PXEA_LOCUS33533</name>
</gene>
<comment type="caution">
    <text evidence="1">The sequence shown here is derived from an EMBL/GenBank/DDBJ whole genome shotgun (WGS) entry which is preliminary data.</text>
</comment>
<evidence type="ECO:0000313" key="1">
    <source>
        <dbReference type="EMBL" id="VEL40093.1"/>
    </source>
</evidence>
<accession>A0A448XMG1</accession>
<evidence type="ECO:0000313" key="2">
    <source>
        <dbReference type="Proteomes" id="UP000784294"/>
    </source>
</evidence>
<dbReference type="AlphaFoldDB" id="A0A448XMG1"/>
<proteinExistence type="predicted"/>
<sequence>MTGSVEKWKRARESIKVGKGHFQTANRHRVAGQLLGSLRNYLGVAASNRLSGQDRLSLSTGKLRTFSSRNTTMFNPRLPGQPSYEAPPAIVAVAMESGSFETDALKVLSGVCHLLGAGR</sequence>
<reference evidence="1" key="1">
    <citation type="submission" date="2018-11" db="EMBL/GenBank/DDBJ databases">
        <authorList>
            <consortium name="Pathogen Informatics"/>
        </authorList>
    </citation>
    <scope>NUCLEOTIDE SEQUENCE</scope>
</reference>
<dbReference type="EMBL" id="CAAALY010263661">
    <property type="protein sequence ID" value="VEL40093.1"/>
    <property type="molecule type" value="Genomic_DNA"/>
</dbReference>
<organism evidence="1 2">
    <name type="scientific">Protopolystoma xenopodis</name>
    <dbReference type="NCBI Taxonomy" id="117903"/>
    <lineage>
        <taxon>Eukaryota</taxon>
        <taxon>Metazoa</taxon>
        <taxon>Spiralia</taxon>
        <taxon>Lophotrochozoa</taxon>
        <taxon>Platyhelminthes</taxon>
        <taxon>Monogenea</taxon>
        <taxon>Polyopisthocotylea</taxon>
        <taxon>Polystomatidea</taxon>
        <taxon>Polystomatidae</taxon>
        <taxon>Protopolystoma</taxon>
    </lineage>
</organism>
<keyword evidence="2" id="KW-1185">Reference proteome</keyword>